<dbReference type="InterPro" id="IPR042175">
    <property type="entry name" value="Cell/Rod_MreC_2"/>
</dbReference>
<evidence type="ECO:0000256" key="4">
    <source>
        <dbReference type="ARBA" id="ARBA00032089"/>
    </source>
</evidence>
<dbReference type="InterPro" id="IPR055342">
    <property type="entry name" value="MreC_beta-barrel_core"/>
</dbReference>
<dbReference type="Gene3D" id="2.40.10.350">
    <property type="entry name" value="Rod shape-determining protein MreC, domain 2"/>
    <property type="match status" value="1"/>
</dbReference>
<evidence type="ECO:0000256" key="1">
    <source>
        <dbReference type="ARBA" id="ARBA00009369"/>
    </source>
</evidence>
<evidence type="ECO:0000256" key="5">
    <source>
        <dbReference type="SAM" id="Phobius"/>
    </source>
</evidence>
<dbReference type="PANTHER" id="PTHR34138:SF1">
    <property type="entry name" value="CELL SHAPE-DETERMINING PROTEIN MREC"/>
    <property type="match status" value="1"/>
</dbReference>
<comment type="caution">
    <text evidence="7">The sequence shown here is derived from an EMBL/GenBank/DDBJ whole genome shotgun (WGS) entry which is preliminary data.</text>
</comment>
<dbReference type="PANTHER" id="PTHR34138">
    <property type="entry name" value="CELL SHAPE-DETERMINING PROTEIN MREC"/>
    <property type="match status" value="1"/>
</dbReference>
<feature type="domain" description="Rod shape-determining protein MreC beta-barrel core" evidence="6">
    <location>
        <begin position="136"/>
        <end position="258"/>
    </location>
</feature>
<dbReference type="AlphaFoldDB" id="A0A117UUD6"/>
<evidence type="ECO:0000313" key="7">
    <source>
        <dbReference type="EMBL" id="KUR71022.1"/>
    </source>
</evidence>
<evidence type="ECO:0000313" key="8">
    <source>
        <dbReference type="Proteomes" id="UP000058012"/>
    </source>
</evidence>
<dbReference type="Gene3D" id="2.40.10.340">
    <property type="entry name" value="Rod shape-determining protein MreC, domain 1"/>
    <property type="match status" value="1"/>
</dbReference>
<dbReference type="GO" id="GO:0005886">
    <property type="term" value="C:plasma membrane"/>
    <property type="evidence" value="ECO:0007669"/>
    <property type="project" value="TreeGrafter"/>
</dbReference>
<keyword evidence="3" id="KW-0133">Cell shape</keyword>
<dbReference type="NCBIfam" id="NF010513">
    <property type="entry name" value="PRK13922.12-3"/>
    <property type="match status" value="1"/>
</dbReference>
<dbReference type="InterPro" id="IPR007221">
    <property type="entry name" value="MreC"/>
</dbReference>
<dbReference type="InterPro" id="IPR042177">
    <property type="entry name" value="Cell/Rod_1"/>
</dbReference>
<dbReference type="Pfam" id="PF04085">
    <property type="entry name" value="MreC"/>
    <property type="match status" value="1"/>
</dbReference>
<keyword evidence="5" id="KW-0472">Membrane</keyword>
<dbReference type="OrthoDB" id="8478127at2"/>
<proteinExistence type="inferred from homology"/>
<keyword evidence="5" id="KW-0812">Transmembrane</keyword>
<evidence type="ECO:0000256" key="2">
    <source>
        <dbReference type="ARBA" id="ARBA00013855"/>
    </source>
</evidence>
<name>A0A117UUD6_9SPHN</name>
<gene>
    <name evidence="7" type="ORF">AQZ52_09990</name>
</gene>
<dbReference type="Proteomes" id="UP000058012">
    <property type="component" value="Unassembled WGS sequence"/>
</dbReference>
<evidence type="ECO:0000256" key="3">
    <source>
        <dbReference type="ARBA" id="ARBA00022960"/>
    </source>
</evidence>
<keyword evidence="8" id="KW-1185">Reference proteome</keyword>
<comment type="similarity">
    <text evidence="1">Belongs to the MreC family.</text>
</comment>
<dbReference type="RefSeq" id="WP_067909933.1">
    <property type="nucleotide sequence ID" value="NZ_KQ954245.1"/>
</dbReference>
<dbReference type="EMBL" id="LLZS01000007">
    <property type="protein sequence ID" value="KUR71022.1"/>
    <property type="molecule type" value="Genomic_DNA"/>
</dbReference>
<accession>A0A117UUD6</accession>
<sequence>MARPADRRPGFSRRAQYGIFTGYVIAVAGFLAGAGLLVVSIVNPQAFSSVRGAASELARPAGEAGAETRAAGQGVIAAIGAYFQAGRQNAALTREVAAARANALTMQALEGENRRLKALLGIVDPAVKPVTAARLIGSTSASTRRFAVLSAGTLQGVRAGQPVRSAAGLIGRVIETAPGTARVLLVTDPENVVPVRRVRDGLPAFVEGKSDGRIAIRLLNMGVNPLKMGDVFVTSGSGGLYPPGIPVAVVTQVLHDGGTGHLASDPAEVDFVLVLPVFQPAAVAALGASQQAAGPAPEPSEAGGSN</sequence>
<organism evidence="7 8">
    <name type="scientific">Novosphingobium fuchskuhlense</name>
    <dbReference type="NCBI Taxonomy" id="1117702"/>
    <lineage>
        <taxon>Bacteria</taxon>
        <taxon>Pseudomonadati</taxon>
        <taxon>Pseudomonadota</taxon>
        <taxon>Alphaproteobacteria</taxon>
        <taxon>Sphingomonadales</taxon>
        <taxon>Sphingomonadaceae</taxon>
        <taxon>Novosphingobium</taxon>
    </lineage>
</organism>
<reference evidence="7 8" key="1">
    <citation type="submission" date="2015-10" db="EMBL/GenBank/DDBJ databases">
        <title>Draft genome sequence of Novosphingobium fuchskuhlense DSM 25065 isolated from a surface water sample of the southwest basin of Lake Grosse Fuchskuhle.</title>
        <authorList>
            <person name="Ruckert C."/>
            <person name="Winkler A."/>
            <person name="Glaeser J."/>
            <person name="Grossart H.-P."/>
            <person name="Kalinowski J."/>
            <person name="Glaeser S."/>
        </authorList>
    </citation>
    <scope>NUCLEOTIDE SEQUENCE [LARGE SCALE GENOMIC DNA]</scope>
    <source>
        <strain evidence="7 8">FNE08-7</strain>
    </source>
</reference>
<dbReference type="GO" id="GO:0008360">
    <property type="term" value="P:regulation of cell shape"/>
    <property type="evidence" value="ECO:0007669"/>
    <property type="project" value="UniProtKB-KW"/>
</dbReference>
<keyword evidence="5" id="KW-1133">Transmembrane helix</keyword>
<feature type="transmembrane region" description="Helical" evidence="5">
    <location>
        <begin position="20"/>
        <end position="42"/>
    </location>
</feature>
<protein>
    <recommendedName>
        <fullName evidence="2">Cell shape-determining protein MreC</fullName>
    </recommendedName>
    <alternativeName>
        <fullName evidence="4">Cell shape protein MreC</fullName>
    </alternativeName>
</protein>
<dbReference type="STRING" id="1117702.AQZ52_09990"/>
<evidence type="ECO:0000259" key="6">
    <source>
        <dbReference type="Pfam" id="PF04085"/>
    </source>
</evidence>